<name>A0AA86R2C4_9EUKA</name>
<evidence type="ECO:0000313" key="7">
    <source>
        <dbReference type="EMBL" id="CAL6092992.1"/>
    </source>
</evidence>
<dbReference type="EMBL" id="CATOUU010000061">
    <property type="protein sequence ID" value="CAI9914863.1"/>
    <property type="molecule type" value="Genomic_DNA"/>
</dbReference>
<dbReference type="GO" id="GO:0005634">
    <property type="term" value="C:nucleus"/>
    <property type="evidence" value="ECO:0007669"/>
    <property type="project" value="UniProtKB-UniRule"/>
</dbReference>
<evidence type="ECO:0000256" key="1">
    <source>
        <dbReference type="PROSITE-ProRule" id="PRU00267"/>
    </source>
</evidence>
<dbReference type="EMBL" id="CATOUU010001074">
    <property type="protein sequence ID" value="CAI9970426.1"/>
    <property type="molecule type" value="Genomic_DNA"/>
</dbReference>
<dbReference type="EMBL" id="CAXDID020000451">
    <property type="protein sequence ID" value="CAL6092992.1"/>
    <property type="molecule type" value="Genomic_DNA"/>
</dbReference>
<sequence>MERPTAPKAATGFMLFSNMVQKKHEAIKSITERATIIGAEWKALPQEVRDEYNNQCKKLNDEYSMQLEKYYKKNPQERIKDEEKKVHDAHEKFFKTQENGFPSFAILHAYPIKDQIFDKKKLLKQLKEFYEAQNKEIYIEQQKKLSGEFKNQLKEDFIKMFSE</sequence>
<dbReference type="EMBL" id="CAXDID020000122">
    <property type="protein sequence ID" value="CAL6032164.1"/>
    <property type="molecule type" value="Genomic_DNA"/>
</dbReference>
<evidence type="ECO:0000313" key="3">
    <source>
        <dbReference type="EMBL" id="CAI9914863.1"/>
    </source>
</evidence>
<evidence type="ECO:0000313" key="6">
    <source>
        <dbReference type="EMBL" id="CAL6032164.1"/>
    </source>
</evidence>
<dbReference type="SMART" id="SM00398">
    <property type="entry name" value="HMG"/>
    <property type="match status" value="1"/>
</dbReference>
<dbReference type="Proteomes" id="UP001642409">
    <property type="component" value="Unassembled WGS sequence"/>
</dbReference>
<dbReference type="GO" id="GO:0003677">
    <property type="term" value="F:DNA binding"/>
    <property type="evidence" value="ECO:0007669"/>
    <property type="project" value="UniProtKB-UniRule"/>
</dbReference>
<dbReference type="SUPFAM" id="SSF47095">
    <property type="entry name" value="HMG-box"/>
    <property type="match status" value="1"/>
</dbReference>
<dbReference type="EMBL" id="CATOUU010000315">
    <property type="protein sequence ID" value="CAI9924552.1"/>
    <property type="molecule type" value="Genomic_DNA"/>
</dbReference>
<reference evidence="6 9" key="2">
    <citation type="submission" date="2024-07" db="EMBL/GenBank/DDBJ databases">
        <authorList>
            <person name="Akdeniz Z."/>
        </authorList>
    </citation>
    <scope>NUCLEOTIDE SEQUENCE [LARGE SCALE GENOMIC DNA]</scope>
</reference>
<dbReference type="InterPro" id="IPR036910">
    <property type="entry name" value="HMG_box_dom_sf"/>
</dbReference>
<keyword evidence="9" id="KW-1185">Reference proteome</keyword>
<evidence type="ECO:0000313" key="4">
    <source>
        <dbReference type="EMBL" id="CAI9924552.1"/>
    </source>
</evidence>
<evidence type="ECO:0000313" key="9">
    <source>
        <dbReference type="Proteomes" id="UP001642409"/>
    </source>
</evidence>
<comment type="caution">
    <text evidence="5">The sequence shown here is derived from an EMBL/GenBank/DDBJ whole genome shotgun (WGS) entry which is preliminary data.</text>
</comment>
<evidence type="ECO:0000313" key="8">
    <source>
        <dbReference type="EMBL" id="CAL6108309.1"/>
    </source>
</evidence>
<dbReference type="InterPro" id="IPR009071">
    <property type="entry name" value="HMG_box_dom"/>
</dbReference>
<dbReference type="EMBL" id="CAXDID020000649">
    <property type="protein sequence ID" value="CAL6108309.1"/>
    <property type="molecule type" value="Genomic_DNA"/>
</dbReference>
<keyword evidence="1" id="KW-0238">DNA-binding</keyword>
<evidence type="ECO:0000259" key="2">
    <source>
        <dbReference type="PROSITE" id="PS50118"/>
    </source>
</evidence>
<dbReference type="AlphaFoldDB" id="A0AA86R2C4"/>
<dbReference type="Pfam" id="PF00505">
    <property type="entry name" value="HMG_box"/>
    <property type="match status" value="1"/>
</dbReference>
<proteinExistence type="predicted"/>
<organism evidence="5">
    <name type="scientific">Hexamita inflata</name>
    <dbReference type="NCBI Taxonomy" id="28002"/>
    <lineage>
        <taxon>Eukaryota</taxon>
        <taxon>Metamonada</taxon>
        <taxon>Diplomonadida</taxon>
        <taxon>Hexamitidae</taxon>
        <taxon>Hexamitinae</taxon>
        <taxon>Hexamita</taxon>
    </lineage>
</organism>
<dbReference type="PROSITE" id="PS50118">
    <property type="entry name" value="HMG_BOX_2"/>
    <property type="match status" value="1"/>
</dbReference>
<feature type="domain" description="HMG box" evidence="2">
    <location>
        <begin position="6"/>
        <end position="71"/>
    </location>
</feature>
<protein>
    <submittedName>
        <fullName evidence="5">HMG (High mobility group) box protein</fullName>
    </submittedName>
    <submittedName>
        <fullName evidence="6">HMG_(High mobility group) box protein</fullName>
    </submittedName>
</protein>
<gene>
    <name evidence="4" type="ORF">HINF_LOCUS12197</name>
    <name evidence="3" type="ORF">HINF_LOCUS2508</name>
    <name evidence="6" type="ORF">HINF_LOCUS34350</name>
    <name evidence="5" type="ORF">HINF_LOCUS58071</name>
    <name evidence="7" type="ORF">HINF_LOCUS66614</name>
    <name evidence="8" type="ORF">HINF_LOCUS74905</name>
</gene>
<reference evidence="5" key="1">
    <citation type="submission" date="2023-06" db="EMBL/GenBank/DDBJ databases">
        <authorList>
            <person name="Kurt Z."/>
        </authorList>
    </citation>
    <scope>NUCLEOTIDE SEQUENCE</scope>
</reference>
<dbReference type="Gene3D" id="1.10.30.10">
    <property type="entry name" value="High mobility group box domain"/>
    <property type="match status" value="1"/>
</dbReference>
<keyword evidence="1" id="KW-0539">Nucleus</keyword>
<feature type="DNA-binding region" description="HMG box" evidence="1">
    <location>
        <begin position="6"/>
        <end position="71"/>
    </location>
</feature>
<evidence type="ECO:0000313" key="5">
    <source>
        <dbReference type="EMBL" id="CAI9970426.1"/>
    </source>
</evidence>
<accession>A0AA86R2C4</accession>